<protein>
    <submittedName>
        <fullName evidence="1">Uncharacterized protein</fullName>
    </submittedName>
</protein>
<gene>
    <name evidence="1" type="ORF">SAMN04487752_2607</name>
</gene>
<dbReference type="Proteomes" id="UP000199481">
    <property type="component" value="Unassembled WGS sequence"/>
</dbReference>
<keyword evidence="2" id="KW-1185">Reference proteome</keyword>
<organism evidence="1 2">
    <name type="scientific">Carnobacterium viridans</name>
    <dbReference type="NCBI Taxonomy" id="174587"/>
    <lineage>
        <taxon>Bacteria</taxon>
        <taxon>Bacillati</taxon>
        <taxon>Bacillota</taxon>
        <taxon>Bacilli</taxon>
        <taxon>Lactobacillales</taxon>
        <taxon>Carnobacteriaceae</taxon>
        <taxon>Carnobacterium</taxon>
    </lineage>
</organism>
<dbReference type="InterPro" id="IPR023214">
    <property type="entry name" value="HAD_sf"/>
</dbReference>
<dbReference type="GO" id="GO:0008962">
    <property type="term" value="F:phosphatidylglycerophosphatase activity"/>
    <property type="evidence" value="ECO:0007669"/>
    <property type="project" value="InterPro"/>
</dbReference>
<evidence type="ECO:0000313" key="1">
    <source>
        <dbReference type="EMBL" id="SDQ51836.1"/>
    </source>
</evidence>
<dbReference type="OrthoDB" id="9787572at2"/>
<dbReference type="CDD" id="cd16416">
    <property type="entry name" value="HAD_BsYqeG-like"/>
    <property type="match status" value="1"/>
</dbReference>
<dbReference type="InterPro" id="IPR036412">
    <property type="entry name" value="HAD-like_sf"/>
</dbReference>
<dbReference type="Pfam" id="PF13242">
    <property type="entry name" value="Hydrolase_like"/>
    <property type="match status" value="1"/>
</dbReference>
<dbReference type="RefSeq" id="WP_089978455.1">
    <property type="nucleotide sequence ID" value="NZ_CP084916.1"/>
</dbReference>
<dbReference type="InterPro" id="IPR006549">
    <property type="entry name" value="HAD-SF_hydro_IIIA"/>
</dbReference>
<dbReference type="InterPro" id="IPR010021">
    <property type="entry name" value="PGPP1/Gep4"/>
</dbReference>
<accession>A0A1H1BKF5</accession>
<dbReference type="AlphaFoldDB" id="A0A1H1BKF5"/>
<dbReference type="InterPro" id="IPR006439">
    <property type="entry name" value="HAD-SF_hydro_IA"/>
</dbReference>
<dbReference type="NCBIfam" id="TIGR01662">
    <property type="entry name" value="HAD-SF-IIIA"/>
    <property type="match status" value="1"/>
</dbReference>
<proteinExistence type="predicted"/>
<dbReference type="NCBIfam" id="TIGR01668">
    <property type="entry name" value="YqeG_hyp_ppase"/>
    <property type="match status" value="1"/>
</dbReference>
<dbReference type="SUPFAM" id="SSF56784">
    <property type="entry name" value="HAD-like"/>
    <property type="match status" value="1"/>
</dbReference>
<sequence>MLKVFKPTYMVEAIYHITPEQLKEQNVKAVLTDLDNTLIAWNNPDGTKELIDWINVMEEAGIPVVILSNNKAKRVERVAKVLRLDYVSRALKPTTIGFKRASKKLNLSTNEIIMVGDQIMTDIWGANLAGIRNVLVKPILNTDAWNTRFNRFMELHIMNYMIKKDPTMRWRKSINDDKRIN</sequence>
<evidence type="ECO:0000313" key="2">
    <source>
        <dbReference type="Proteomes" id="UP000199481"/>
    </source>
</evidence>
<name>A0A1H1BKF5_9LACT</name>
<reference evidence="2" key="1">
    <citation type="submission" date="2016-10" db="EMBL/GenBank/DDBJ databases">
        <authorList>
            <person name="Varghese N."/>
            <person name="Submissions S."/>
        </authorList>
    </citation>
    <scope>NUCLEOTIDE SEQUENCE [LARGE SCALE GENOMIC DNA]</scope>
    <source>
        <strain evidence="2">MPL-11</strain>
    </source>
</reference>
<dbReference type="NCBIfam" id="TIGR01549">
    <property type="entry name" value="HAD-SF-IA-v1"/>
    <property type="match status" value="1"/>
</dbReference>
<dbReference type="Gene3D" id="3.40.50.1000">
    <property type="entry name" value="HAD superfamily/HAD-like"/>
    <property type="match status" value="1"/>
</dbReference>
<dbReference type="EMBL" id="FNJW01000008">
    <property type="protein sequence ID" value="SDQ51836.1"/>
    <property type="molecule type" value="Genomic_DNA"/>
</dbReference>